<dbReference type="Pfam" id="PF01795">
    <property type="entry name" value="Methyltransf_5"/>
    <property type="match status" value="1"/>
</dbReference>
<dbReference type="SUPFAM" id="SSF81799">
    <property type="entry name" value="Putative methyltransferase TM0872, insert domain"/>
    <property type="match status" value="1"/>
</dbReference>
<dbReference type="Gene3D" id="3.40.50.150">
    <property type="entry name" value="Vaccinia Virus protein VP39"/>
    <property type="match status" value="1"/>
</dbReference>
<dbReference type="EMBL" id="VNIQ01000001">
    <property type="protein sequence ID" value="TYQ08722.1"/>
    <property type="molecule type" value="Genomic_DNA"/>
</dbReference>
<keyword evidence="5 7" id="KW-0808">Transferase</keyword>
<reference evidence="8" key="1">
    <citation type="submission" date="2019-07" db="EMBL/GenBank/DDBJ databases">
        <title>Genomic Encyclopedia of Type Strains, Phase IV (KMG-IV): sequencing the most valuable type-strain genomes for metagenomic binning, comparative biology and taxonomic classification.</title>
        <authorList>
            <person name="Goeker M."/>
        </authorList>
    </citation>
    <scope>NUCLEOTIDE SEQUENCE</scope>
    <source>
        <strain evidence="8">DSM 44596</strain>
    </source>
</reference>
<dbReference type="InterPro" id="IPR002903">
    <property type="entry name" value="RsmH"/>
</dbReference>
<sequence>MANATRPLPGKTLTHFPSARFSFGQGPRSIRPFEQSFFIGIMKVGAGAHMVDREVNEPSDTDGFAHVPVLLHRADDLLGPAITAVGDGGAGAVMIDATLGLGGHSEFFLGKYPGLHLIGLDRDTNALAIASERLAPFADRTTFVHTTYDGIEDALEQADLPTTESVHAILFDLGVSSMQLDEADRGFAYSIDAPLDMRMDQTVGLTAAEVLNTYSHGDLARILSTYGEERFAGKIASEILRQREKEPFTTSAALVELLYRTIPAATRRTGGHPAKRTFQALRIEVNAELDSLRAAVPAGLDALAVGGRVVFMSYQSLEDRVVKAELVPRSKSTSPEGLPVELPGMGPEFKILTRGAERASEQEIEENPRAAPVRLRAAERIARRRA</sequence>
<dbReference type="HAMAP" id="MF_01007">
    <property type="entry name" value="16SrRNA_methyltr_H"/>
    <property type="match status" value="1"/>
</dbReference>
<accession>A0A652YYE8</accession>
<evidence type="ECO:0000256" key="1">
    <source>
        <dbReference type="ARBA" id="ARBA00010396"/>
    </source>
</evidence>
<keyword evidence="2 7" id="KW-0963">Cytoplasm</keyword>
<evidence type="ECO:0000256" key="7">
    <source>
        <dbReference type="HAMAP-Rule" id="MF_01007"/>
    </source>
</evidence>
<comment type="catalytic activity">
    <reaction evidence="7">
        <text>cytidine(1402) in 16S rRNA + S-adenosyl-L-methionine = N(4)-methylcytidine(1402) in 16S rRNA + S-adenosyl-L-homocysteine + H(+)</text>
        <dbReference type="Rhea" id="RHEA:42928"/>
        <dbReference type="Rhea" id="RHEA-COMP:10286"/>
        <dbReference type="Rhea" id="RHEA-COMP:10287"/>
        <dbReference type="ChEBI" id="CHEBI:15378"/>
        <dbReference type="ChEBI" id="CHEBI:57856"/>
        <dbReference type="ChEBI" id="CHEBI:59789"/>
        <dbReference type="ChEBI" id="CHEBI:74506"/>
        <dbReference type="ChEBI" id="CHEBI:82748"/>
        <dbReference type="EC" id="2.1.1.199"/>
    </reaction>
</comment>
<comment type="similarity">
    <text evidence="1 7">Belongs to the methyltransferase superfamily. RsmH family.</text>
</comment>
<evidence type="ECO:0000256" key="2">
    <source>
        <dbReference type="ARBA" id="ARBA00022490"/>
    </source>
</evidence>
<feature type="binding site" evidence="7">
    <location>
        <position position="172"/>
    </location>
    <ligand>
        <name>S-adenosyl-L-methionine</name>
        <dbReference type="ChEBI" id="CHEBI:59789"/>
    </ligand>
</feature>
<feature type="binding site" evidence="7">
    <location>
        <position position="179"/>
    </location>
    <ligand>
        <name>S-adenosyl-L-methionine</name>
        <dbReference type="ChEBI" id="CHEBI:59789"/>
    </ligand>
</feature>
<dbReference type="GO" id="GO:0005737">
    <property type="term" value="C:cytoplasm"/>
    <property type="evidence" value="ECO:0007669"/>
    <property type="project" value="UniProtKB-SubCell"/>
</dbReference>
<dbReference type="EC" id="2.1.1.199" evidence="7"/>
<comment type="caution">
    <text evidence="8">The sequence shown here is derived from an EMBL/GenBank/DDBJ whole genome shotgun (WGS) entry which is preliminary data.</text>
</comment>
<dbReference type="InterPro" id="IPR023397">
    <property type="entry name" value="SAM-dep_MeTrfase_MraW_recog"/>
</dbReference>
<proteinExistence type="inferred from homology"/>
<gene>
    <name evidence="7" type="primary">rsmH</name>
    <name evidence="8" type="ORF">FNL38_1011099</name>
</gene>
<feature type="binding site" evidence="7">
    <location>
        <position position="148"/>
    </location>
    <ligand>
        <name>S-adenosyl-L-methionine</name>
        <dbReference type="ChEBI" id="CHEBI:59789"/>
    </ligand>
</feature>
<dbReference type="Gene3D" id="1.10.150.170">
    <property type="entry name" value="Putative methyltransferase TM0872, insert domain"/>
    <property type="match status" value="1"/>
</dbReference>
<organism evidence="8">
    <name type="scientific">Nocardia globerula</name>
    <dbReference type="NCBI Taxonomy" id="1818"/>
    <lineage>
        <taxon>Bacteria</taxon>
        <taxon>Bacillati</taxon>
        <taxon>Actinomycetota</taxon>
        <taxon>Actinomycetes</taxon>
        <taxon>Mycobacteriales</taxon>
        <taxon>Nocardiaceae</taxon>
        <taxon>Nocardia</taxon>
    </lineage>
</organism>
<comment type="subcellular location">
    <subcellularLocation>
        <location evidence="7">Cytoplasm</location>
    </subcellularLocation>
</comment>
<dbReference type="NCBIfam" id="TIGR00006">
    <property type="entry name" value="16S rRNA (cytosine(1402)-N(4))-methyltransferase RsmH"/>
    <property type="match status" value="1"/>
</dbReference>
<name>A0A652YYE8_NOCGL</name>
<dbReference type="GO" id="GO:0070475">
    <property type="term" value="P:rRNA base methylation"/>
    <property type="evidence" value="ECO:0007669"/>
    <property type="project" value="UniProtKB-UniRule"/>
</dbReference>
<feature type="binding site" evidence="7">
    <location>
        <begin position="102"/>
        <end position="104"/>
    </location>
    <ligand>
        <name>S-adenosyl-L-methionine</name>
        <dbReference type="ChEBI" id="CHEBI:59789"/>
    </ligand>
</feature>
<dbReference type="AlphaFoldDB" id="A0A652YYE8"/>
<dbReference type="PANTHER" id="PTHR11265:SF0">
    <property type="entry name" value="12S RRNA N4-METHYLCYTIDINE METHYLTRANSFERASE"/>
    <property type="match status" value="1"/>
</dbReference>
<feature type="binding site" evidence="7">
    <location>
        <position position="121"/>
    </location>
    <ligand>
        <name>S-adenosyl-L-methionine</name>
        <dbReference type="ChEBI" id="CHEBI:59789"/>
    </ligand>
</feature>
<evidence type="ECO:0000256" key="6">
    <source>
        <dbReference type="ARBA" id="ARBA00022691"/>
    </source>
</evidence>
<dbReference type="FunFam" id="1.10.150.170:FF:000001">
    <property type="entry name" value="Ribosomal RNA small subunit methyltransferase H"/>
    <property type="match status" value="1"/>
</dbReference>
<dbReference type="SUPFAM" id="SSF53335">
    <property type="entry name" value="S-adenosyl-L-methionine-dependent methyltransferases"/>
    <property type="match status" value="1"/>
</dbReference>
<dbReference type="PANTHER" id="PTHR11265">
    <property type="entry name" value="S-ADENOSYL-METHYLTRANSFERASE MRAW"/>
    <property type="match status" value="1"/>
</dbReference>
<evidence type="ECO:0000313" key="8">
    <source>
        <dbReference type="EMBL" id="TYQ08722.1"/>
    </source>
</evidence>
<keyword evidence="4 7" id="KW-0489">Methyltransferase</keyword>
<keyword evidence="3 7" id="KW-0698">rRNA processing</keyword>
<evidence type="ECO:0000256" key="4">
    <source>
        <dbReference type="ARBA" id="ARBA00022603"/>
    </source>
</evidence>
<evidence type="ECO:0000256" key="3">
    <source>
        <dbReference type="ARBA" id="ARBA00022552"/>
    </source>
</evidence>
<dbReference type="GO" id="GO:0071424">
    <property type="term" value="F:rRNA (cytosine-N4-)-methyltransferase activity"/>
    <property type="evidence" value="ECO:0007669"/>
    <property type="project" value="UniProtKB-UniRule"/>
</dbReference>
<dbReference type="InterPro" id="IPR029063">
    <property type="entry name" value="SAM-dependent_MTases_sf"/>
</dbReference>
<comment type="function">
    <text evidence="7">Specifically methylates the N4 position of cytidine in position 1402 (C1402) of 16S rRNA.</text>
</comment>
<protein>
    <recommendedName>
        <fullName evidence="7">Ribosomal RNA small subunit methyltransferase H</fullName>
        <ecNumber evidence="7">2.1.1.199</ecNumber>
    </recommendedName>
    <alternativeName>
        <fullName evidence="7">16S rRNA m(4)C1402 methyltransferase</fullName>
    </alternativeName>
    <alternativeName>
        <fullName evidence="7">rRNA (cytosine-N(4)-)-methyltransferase RsmH</fullName>
    </alternativeName>
</protein>
<evidence type="ECO:0000256" key="5">
    <source>
        <dbReference type="ARBA" id="ARBA00022679"/>
    </source>
</evidence>
<keyword evidence="6 7" id="KW-0949">S-adenosyl-L-methionine</keyword>